<reference evidence="2 3" key="1">
    <citation type="submission" date="2018-06" db="EMBL/GenBank/DDBJ databases">
        <title>The Genome of Cuscuta australis (Dodder) Provides Insight into the Evolution of Plant Parasitism.</title>
        <authorList>
            <person name="Liu H."/>
        </authorList>
    </citation>
    <scope>NUCLEOTIDE SEQUENCE [LARGE SCALE GENOMIC DNA]</scope>
    <source>
        <strain evidence="3">cv. Yunnan</strain>
        <tissue evidence="2">Vines</tissue>
    </source>
</reference>
<evidence type="ECO:0000256" key="1">
    <source>
        <dbReference type="ARBA" id="ARBA00009737"/>
    </source>
</evidence>
<dbReference type="Proteomes" id="UP000249390">
    <property type="component" value="Unassembled WGS sequence"/>
</dbReference>
<proteinExistence type="inferred from homology"/>
<evidence type="ECO:0000313" key="3">
    <source>
        <dbReference type="Proteomes" id="UP000249390"/>
    </source>
</evidence>
<name>A0A328E9L8_9ASTE</name>
<organism evidence="2 3">
    <name type="scientific">Cuscuta australis</name>
    <dbReference type="NCBI Taxonomy" id="267555"/>
    <lineage>
        <taxon>Eukaryota</taxon>
        <taxon>Viridiplantae</taxon>
        <taxon>Streptophyta</taxon>
        <taxon>Embryophyta</taxon>
        <taxon>Tracheophyta</taxon>
        <taxon>Spermatophyta</taxon>
        <taxon>Magnoliopsida</taxon>
        <taxon>eudicotyledons</taxon>
        <taxon>Gunneridae</taxon>
        <taxon>Pentapetalae</taxon>
        <taxon>asterids</taxon>
        <taxon>lamiids</taxon>
        <taxon>Solanales</taxon>
        <taxon>Convolvulaceae</taxon>
        <taxon>Cuscuteae</taxon>
        <taxon>Cuscuta</taxon>
        <taxon>Cuscuta subgen. Grammica</taxon>
        <taxon>Cuscuta sect. Cleistogrammica</taxon>
    </lineage>
</organism>
<dbReference type="InterPro" id="IPR008802">
    <property type="entry name" value="REF"/>
</dbReference>
<comment type="caution">
    <text evidence="2">The sequence shown here is derived from an EMBL/GenBank/DDBJ whole genome shotgun (WGS) entry which is preliminary data.</text>
</comment>
<comment type="similarity">
    <text evidence="1">Belongs to the REF/SRPP family.</text>
</comment>
<sequence length="229" mass="25232">MATEKIEMEKREGKLKHLGFVKVFTFKAVCLVSNLYEYAKQNSGPLKSTVGTVENAVTTVVRPVCEKFKDVPDDVLVFFDKKVDEVTEMFDERAPPMAKKLFTQAQIVVGKASQVAQDLIQEAQVSGPRAAITHVGTLSKQFGVSQLAVIWYHINLSPALHGVAEVAAPTAAHWSEKYNKLVKDMKAKGYEIFSYVPLVPVEDISKAYKQVEAAAAKKDDVALPESSTE</sequence>
<keyword evidence="3" id="KW-1185">Reference proteome</keyword>
<dbReference type="AlphaFoldDB" id="A0A328E9L8"/>
<dbReference type="PANTHER" id="PTHR33732:SF2">
    <property type="entry name" value="REF_SRPP-LIKE PROTEIN"/>
    <property type="match status" value="1"/>
</dbReference>
<evidence type="ECO:0000313" key="2">
    <source>
        <dbReference type="EMBL" id="RAL53368.1"/>
    </source>
</evidence>
<evidence type="ECO:0008006" key="4">
    <source>
        <dbReference type="Google" id="ProtNLM"/>
    </source>
</evidence>
<dbReference type="Pfam" id="PF05755">
    <property type="entry name" value="REF"/>
    <property type="match status" value="1"/>
</dbReference>
<gene>
    <name evidence="2" type="ORF">DM860_007040</name>
</gene>
<protein>
    <recommendedName>
        <fullName evidence="4">REF/SRPP-like protein</fullName>
    </recommendedName>
</protein>
<dbReference type="PANTHER" id="PTHR33732">
    <property type="entry name" value="REF/SRPP-LIKE PROTEIN OS05G0151300/LOC_OS05G05940"/>
    <property type="match status" value="1"/>
</dbReference>
<accession>A0A328E9L8</accession>
<dbReference type="EMBL" id="NQVE01000027">
    <property type="protein sequence ID" value="RAL53368.1"/>
    <property type="molecule type" value="Genomic_DNA"/>
</dbReference>